<dbReference type="PANTHER" id="PTHR46579">
    <property type="entry name" value="F5/8 TYPE C DOMAIN-CONTAINING PROTEIN-RELATED"/>
    <property type="match status" value="1"/>
</dbReference>
<gene>
    <name evidence="2" type="ORF">KUF71_008926</name>
</gene>
<dbReference type="InterPro" id="IPR004242">
    <property type="entry name" value="Transposase_21"/>
</dbReference>
<keyword evidence="3" id="KW-1185">Reference proteome</keyword>
<proteinExistence type="predicted"/>
<sequence length="875" mass="99536">MFSPPSSPPPQSPPPQESPESSVPSSPPSSPLTSPHRPVKKRCWEVFGFRDGASQACPRTLLRWGNRGLVPQNFGQEDCRDEASGSDGCAPQHTNKEPQDSDCESVLESSDSVPPSEAPSDIDMRDSSSDTSCNQDNRWFDSDEETFHEQVLIDNSDDHIDDNHPLYPGSKYSKDEAILDLMDDYFNNRETQKSLKDHLATFIKYLPHNNSMPKSVYLLFSFLKKLAPSYVYHPKFYCSECLLYLSNNFQVCSVCGDVPKKQFYMFDLEEQIRFYFEHYNLAELIDKYSENNSHIDNKITDICHGSEYKRLRVDGKYNITLVWNTDGVSLSKSSHCHLYPVLAIISELPPRVRSRFIIVAGVWCDKVAPPMNTLLRPFCDSLVAINNEGGVSWTNPQSGEQFKSVVSAPLCIADAPVRAQIQNIQSHNSKHACNTCEQKTKSIPLTAAQRAAKAAGERNIRKKRGFLFENPGAQLRTGSRMLKQARKAFFDRKTVKGVVGPSVVSQIPRLDLGTCVLGEYMHGTCLGVTRYFTNIFVNVPGGAWYIGDKIDEIDNFLECLKPCDYICRLPRKISELFKWKASELRAWLLFYSVIVLSRVMPHNYAQHWMLFVMAIWLLLQDEITDNDLQRSKSMLILFVRDIGRLYGQASYVYNVHQLLHLPLYVKRWGPLWATSAFMFESYNGTIAELIHGTKNRGKELVNLVKISHGLQILREQVQMKSEKRGNVRERTYLSSECRPSILSDEDKTFLVSSGVTSSFRIFARATVNKELFTSILCKETKRINFCVGFKEGEKVKYAEVLYYIAFDETELAVVRCLKVDQLKLFIHEPTRSVLQHILPVMSSDTLQLISVNSLFKVLKVDSCIALMPNTYEKSL</sequence>
<dbReference type="PANTHER" id="PTHR46579:SF1">
    <property type="entry name" value="F5_8 TYPE C DOMAIN-CONTAINING PROTEIN"/>
    <property type="match status" value="1"/>
</dbReference>
<feature type="compositionally biased region" description="Pro residues" evidence="1">
    <location>
        <begin position="1"/>
        <end position="17"/>
    </location>
</feature>
<evidence type="ECO:0000256" key="1">
    <source>
        <dbReference type="SAM" id="MobiDB-lite"/>
    </source>
</evidence>
<protein>
    <submittedName>
        <fullName evidence="2">B-cell linker protein</fullName>
    </submittedName>
</protein>
<reference evidence="2" key="1">
    <citation type="submission" date="2021-07" db="EMBL/GenBank/DDBJ databases">
        <authorList>
            <person name="Catto M.A."/>
            <person name="Jacobson A."/>
            <person name="Kennedy G."/>
            <person name="Labadie P."/>
            <person name="Hunt B.G."/>
            <person name="Srinivasan R."/>
        </authorList>
    </citation>
    <scope>NUCLEOTIDE SEQUENCE</scope>
    <source>
        <strain evidence="2">PL_HMW_Pooled</strain>
        <tissue evidence="2">Head</tissue>
    </source>
</reference>
<feature type="region of interest" description="Disordered" evidence="1">
    <location>
        <begin position="78"/>
        <end position="138"/>
    </location>
</feature>
<name>A0AAE1HED2_9NEOP</name>
<organism evidence="2 3">
    <name type="scientific">Frankliniella fusca</name>
    <dbReference type="NCBI Taxonomy" id="407009"/>
    <lineage>
        <taxon>Eukaryota</taxon>
        <taxon>Metazoa</taxon>
        <taxon>Ecdysozoa</taxon>
        <taxon>Arthropoda</taxon>
        <taxon>Hexapoda</taxon>
        <taxon>Insecta</taxon>
        <taxon>Pterygota</taxon>
        <taxon>Neoptera</taxon>
        <taxon>Paraneoptera</taxon>
        <taxon>Thysanoptera</taxon>
        <taxon>Terebrantia</taxon>
        <taxon>Thripoidea</taxon>
        <taxon>Thripidae</taxon>
        <taxon>Frankliniella</taxon>
    </lineage>
</organism>
<dbReference type="AlphaFoldDB" id="A0AAE1HED2"/>
<reference evidence="2" key="2">
    <citation type="journal article" date="2023" name="BMC Genomics">
        <title>Pest status, molecular evolution, and epigenetic factors derived from the genome assembly of Frankliniella fusca, a thysanopteran phytovirus vector.</title>
        <authorList>
            <person name="Catto M.A."/>
            <person name="Labadie P.E."/>
            <person name="Jacobson A.L."/>
            <person name="Kennedy G.G."/>
            <person name="Srinivasan R."/>
            <person name="Hunt B.G."/>
        </authorList>
    </citation>
    <scope>NUCLEOTIDE SEQUENCE</scope>
    <source>
        <strain evidence="2">PL_HMW_Pooled</strain>
    </source>
</reference>
<evidence type="ECO:0000313" key="2">
    <source>
        <dbReference type="EMBL" id="KAK3919799.1"/>
    </source>
</evidence>
<dbReference type="Pfam" id="PF02992">
    <property type="entry name" value="Transposase_21"/>
    <property type="match status" value="1"/>
</dbReference>
<evidence type="ECO:0000313" key="3">
    <source>
        <dbReference type="Proteomes" id="UP001219518"/>
    </source>
</evidence>
<dbReference type="Proteomes" id="UP001219518">
    <property type="component" value="Unassembled WGS sequence"/>
</dbReference>
<feature type="region of interest" description="Disordered" evidence="1">
    <location>
        <begin position="1"/>
        <end position="38"/>
    </location>
</feature>
<comment type="caution">
    <text evidence="2">The sequence shown here is derived from an EMBL/GenBank/DDBJ whole genome shotgun (WGS) entry which is preliminary data.</text>
</comment>
<dbReference type="EMBL" id="JAHWGI010000981">
    <property type="protein sequence ID" value="KAK3919799.1"/>
    <property type="molecule type" value="Genomic_DNA"/>
</dbReference>
<accession>A0AAE1HED2</accession>